<dbReference type="AlphaFoldDB" id="D4LD66"/>
<evidence type="ECO:0000313" key="2">
    <source>
        <dbReference type="EMBL" id="CBL17561.1"/>
    </source>
</evidence>
<dbReference type="PIRSF" id="PIRSF027391">
    <property type="entry name" value="Hpre_diP_synt_I"/>
    <property type="match status" value="1"/>
</dbReference>
<feature type="transmembrane region" description="Helical" evidence="1">
    <location>
        <begin position="6"/>
        <end position="27"/>
    </location>
</feature>
<gene>
    <name evidence="2" type="ordered locus">RUM_14570</name>
</gene>
<reference evidence="2" key="1">
    <citation type="submission" date="2010-03" db="EMBL/GenBank/DDBJ databases">
        <title>The genome sequence of Ruminococcus sp. 18P13.</title>
        <authorList>
            <consortium name="metaHIT consortium -- http://www.metahit.eu/"/>
            <person name="Pajon A."/>
            <person name="Turner K."/>
            <person name="Parkhill J."/>
            <person name="Bernalier A."/>
        </authorList>
    </citation>
    <scope>NUCLEOTIDE SEQUENCE [LARGE SCALE GENOMIC DNA]</scope>
    <source>
        <strain evidence="2">Type strain: 18P13</strain>
    </source>
</reference>
<dbReference type="HOGENOM" id="CLU_108933_1_0_9"/>
<dbReference type="PROSITE" id="PS51257">
    <property type="entry name" value="PROKAR_LIPOPROTEIN"/>
    <property type="match status" value="1"/>
</dbReference>
<keyword evidence="1" id="KW-0472">Membrane</keyword>
<organism evidence="2 3">
    <name type="scientific">Ruminococcus champanellensis (strain DSM 18848 / JCM 17042 / KCTC 15320 / 18P13)</name>
    <dbReference type="NCBI Taxonomy" id="213810"/>
    <lineage>
        <taxon>Bacteria</taxon>
        <taxon>Bacillati</taxon>
        <taxon>Bacillota</taxon>
        <taxon>Clostridia</taxon>
        <taxon>Eubacteriales</taxon>
        <taxon>Oscillospiraceae</taxon>
        <taxon>Ruminococcus</taxon>
    </lineage>
</organism>
<dbReference type="InterPro" id="IPR010898">
    <property type="entry name" value="Hpre_diP_synth_I"/>
</dbReference>
<accession>D4LD66</accession>
<proteinExistence type="predicted"/>
<feature type="transmembrane region" description="Helical" evidence="1">
    <location>
        <begin position="72"/>
        <end position="94"/>
    </location>
</feature>
<reference evidence="2" key="2">
    <citation type="submission" date="2010-03" db="EMBL/GenBank/DDBJ databases">
        <authorList>
            <person name="Pajon A."/>
        </authorList>
    </citation>
    <scope>NUCLEOTIDE SEQUENCE</scope>
    <source>
        <strain evidence="2">Type strain: 18P13</strain>
    </source>
</reference>
<dbReference type="EMBL" id="FP929052">
    <property type="protein sequence ID" value="CBL17561.1"/>
    <property type="molecule type" value="Genomic_DNA"/>
</dbReference>
<dbReference type="Pfam" id="PF07456">
    <property type="entry name" value="Hpre_diP_synt_I"/>
    <property type="match status" value="1"/>
</dbReference>
<keyword evidence="1" id="KW-0812">Transmembrane</keyword>
<feature type="transmembrane region" description="Helical" evidence="1">
    <location>
        <begin position="39"/>
        <end position="60"/>
    </location>
</feature>
<dbReference type="PATRIC" id="fig|213810.4.peg.1354"/>
<dbReference type="GeneID" id="83156180"/>
<dbReference type="KEGG" id="rch:RUM_14570"/>
<dbReference type="Gene3D" id="1.10.1760.20">
    <property type="match status" value="1"/>
</dbReference>
<name>D4LD66_RUMC1</name>
<sequence length="174" mass="18413">MKNTRYLTTMGLLLALACGISFLETLLPLPLPLGVKPGLSSIVVMYVLLFLDAPSAWLLTALKSGFVFLNRGVTAGIMSLSGGIVSLCVMLLLLRLLHCSTLLMSISGAISHNLGQLLAAMLLLQTPALGFQLPVLLLAGWIAGTGTGLCFQAMLPAFRRIARLQRKGFGSSGK</sequence>
<keyword evidence="1" id="KW-1133">Transmembrane helix</keyword>
<dbReference type="STRING" id="213810.RUM_14570"/>
<keyword evidence="3" id="KW-1185">Reference proteome</keyword>
<dbReference type="Proteomes" id="UP000007054">
    <property type="component" value="Chromosome"/>
</dbReference>
<dbReference type="InterPro" id="IPR014535">
    <property type="entry name" value="Hpre_diP_synt_I"/>
</dbReference>
<evidence type="ECO:0000256" key="1">
    <source>
        <dbReference type="SAM" id="Phobius"/>
    </source>
</evidence>
<protein>
    <submittedName>
        <fullName evidence="2">Predicted membrane protein</fullName>
    </submittedName>
</protein>
<evidence type="ECO:0000313" key="3">
    <source>
        <dbReference type="Proteomes" id="UP000007054"/>
    </source>
</evidence>
<dbReference type="RefSeq" id="WP_015558468.1">
    <property type="nucleotide sequence ID" value="NC_021039.1"/>
</dbReference>
<feature type="transmembrane region" description="Helical" evidence="1">
    <location>
        <begin position="136"/>
        <end position="158"/>
    </location>
</feature>